<accession>A0A084VIR6</accession>
<evidence type="ECO:0000313" key="4">
    <source>
        <dbReference type="Proteomes" id="UP000030765"/>
    </source>
</evidence>
<dbReference type="EMBL" id="KE524855">
    <property type="protein sequence ID" value="KFB37860.1"/>
    <property type="molecule type" value="Genomic_DNA"/>
</dbReference>
<feature type="compositionally biased region" description="Basic and acidic residues" evidence="1">
    <location>
        <begin position="34"/>
        <end position="44"/>
    </location>
</feature>
<evidence type="ECO:0000313" key="3">
    <source>
        <dbReference type="EnsemblMetazoa" id="ASIC005176-PA"/>
    </source>
</evidence>
<evidence type="ECO:0000256" key="1">
    <source>
        <dbReference type="SAM" id="MobiDB-lite"/>
    </source>
</evidence>
<name>A0A084VIR6_ANOSI</name>
<dbReference type="EMBL" id="ATLV01013382">
    <property type="status" value="NOT_ANNOTATED_CDS"/>
    <property type="molecule type" value="Genomic_DNA"/>
</dbReference>
<feature type="region of interest" description="Disordered" evidence="1">
    <location>
        <begin position="34"/>
        <end position="66"/>
    </location>
</feature>
<sequence>MSGNKSPGAKADATVDVVGRLKVKKLADMVIDKEYSQGKEERSGRSQYWQNFGLFRPQQGRQRGPK</sequence>
<gene>
    <name evidence="2" type="ORF">ZHAS_00005176</name>
</gene>
<organism evidence="2">
    <name type="scientific">Anopheles sinensis</name>
    <name type="common">Mosquito</name>
    <dbReference type="NCBI Taxonomy" id="74873"/>
    <lineage>
        <taxon>Eukaryota</taxon>
        <taxon>Metazoa</taxon>
        <taxon>Ecdysozoa</taxon>
        <taxon>Arthropoda</taxon>
        <taxon>Hexapoda</taxon>
        <taxon>Insecta</taxon>
        <taxon>Pterygota</taxon>
        <taxon>Neoptera</taxon>
        <taxon>Endopterygota</taxon>
        <taxon>Diptera</taxon>
        <taxon>Nematocera</taxon>
        <taxon>Culicoidea</taxon>
        <taxon>Culicidae</taxon>
        <taxon>Anophelinae</taxon>
        <taxon>Anopheles</taxon>
    </lineage>
</organism>
<dbReference type="AlphaFoldDB" id="A0A084VIR6"/>
<proteinExistence type="predicted"/>
<evidence type="ECO:0000313" key="2">
    <source>
        <dbReference type="EMBL" id="KFB37860.1"/>
    </source>
</evidence>
<reference evidence="2 4" key="1">
    <citation type="journal article" date="2014" name="BMC Genomics">
        <title>Genome sequence of Anopheles sinensis provides insight into genetics basis of mosquito competence for malaria parasites.</title>
        <authorList>
            <person name="Zhou D."/>
            <person name="Zhang D."/>
            <person name="Ding G."/>
            <person name="Shi L."/>
            <person name="Hou Q."/>
            <person name="Ye Y."/>
            <person name="Xu Y."/>
            <person name="Zhou H."/>
            <person name="Xiong C."/>
            <person name="Li S."/>
            <person name="Yu J."/>
            <person name="Hong S."/>
            <person name="Yu X."/>
            <person name="Zou P."/>
            <person name="Chen C."/>
            <person name="Chang X."/>
            <person name="Wang W."/>
            <person name="Lv Y."/>
            <person name="Sun Y."/>
            <person name="Ma L."/>
            <person name="Shen B."/>
            <person name="Zhu C."/>
        </authorList>
    </citation>
    <scope>NUCLEOTIDE SEQUENCE [LARGE SCALE GENOMIC DNA]</scope>
</reference>
<reference evidence="3" key="2">
    <citation type="submission" date="2020-05" db="UniProtKB">
        <authorList>
            <consortium name="EnsemblMetazoa"/>
        </authorList>
    </citation>
    <scope>IDENTIFICATION</scope>
</reference>
<dbReference type="EnsemblMetazoa" id="ASIC005176-RA">
    <property type="protein sequence ID" value="ASIC005176-PA"/>
    <property type="gene ID" value="ASIC005176"/>
</dbReference>
<dbReference type="VEuPathDB" id="VectorBase:ASIC005176"/>
<dbReference type="Proteomes" id="UP000030765">
    <property type="component" value="Unassembled WGS sequence"/>
</dbReference>
<keyword evidence="4" id="KW-1185">Reference proteome</keyword>
<protein>
    <submittedName>
        <fullName evidence="2 3">Uncharacterized protein</fullName>
    </submittedName>
</protein>